<name>D9PMS2_9ZZZZ</name>
<gene>
    <name evidence="1" type="ORF">LDC_2851</name>
</gene>
<dbReference type="AlphaFoldDB" id="D9PMS2"/>
<dbReference type="EMBL" id="ADZX01000868">
    <property type="protein sequence ID" value="EFK95145.1"/>
    <property type="molecule type" value="Genomic_DNA"/>
</dbReference>
<proteinExistence type="predicted"/>
<reference evidence="1" key="2">
    <citation type="journal article" date="2011" name="Microb. Ecol.">
        <title>Taxonomic and Functional Metagenomic Profiling of the Microbial Community in the Anoxic Sediment of a Sub-saline Shallow Lake (Laguna de Carrizo, Central Spain).</title>
        <authorList>
            <person name="Ferrer M."/>
            <person name="Guazzaroni M.E."/>
            <person name="Richter M."/>
            <person name="Garcia-Salamanca A."/>
            <person name="Yarza P."/>
            <person name="Suarez-Suarez A."/>
            <person name="Solano J."/>
            <person name="Alcaide M."/>
            <person name="van Dillewijn P."/>
            <person name="Molina-Henares M.A."/>
            <person name="Lopez-Cortes N."/>
            <person name="Al-Ramahi Y."/>
            <person name="Guerrero C."/>
            <person name="Acosta A."/>
            <person name="de Eugenio L.I."/>
            <person name="Martinez V."/>
            <person name="Marques S."/>
            <person name="Rojo F."/>
            <person name="Santero E."/>
            <person name="Genilloud O."/>
            <person name="Perez-Perez J."/>
            <person name="Rossello-Mora R."/>
            <person name="Ramos J.L."/>
        </authorList>
    </citation>
    <scope>NUCLEOTIDE SEQUENCE</scope>
</reference>
<organism evidence="1">
    <name type="scientific">sediment metagenome</name>
    <dbReference type="NCBI Taxonomy" id="749907"/>
    <lineage>
        <taxon>unclassified sequences</taxon>
        <taxon>metagenomes</taxon>
        <taxon>ecological metagenomes</taxon>
    </lineage>
</organism>
<comment type="caution">
    <text evidence="1">The sequence shown here is derived from an EMBL/GenBank/DDBJ whole genome shotgun (WGS) entry which is preliminary data.</text>
</comment>
<protein>
    <submittedName>
        <fullName evidence="1">Uncharacterized protein</fullName>
    </submittedName>
</protein>
<accession>D9PMS2</accession>
<evidence type="ECO:0000313" key="1">
    <source>
        <dbReference type="EMBL" id="EFK95145.1"/>
    </source>
</evidence>
<dbReference type="Gene3D" id="3.30.70.100">
    <property type="match status" value="1"/>
</dbReference>
<reference evidence="1" key="1">
    <citation type="submission" date="2010-07" db="EMBL/GenBank/DDBJ databases">
        <authorList>
            <consortium name="CONSOLIDER consortium CSD2007-00005"/>
            <person name="Guazzaroni M.-E."/>
            <person name="Richter M."/>
            <person name="Garcia-Salamanca A."/>
            <person name="Yarza P."/>
            <person name="Ferrer M."/>
        </authorList>
    </citation>
    <scope>NUCLEOTIDE SEQUENCE</scope>
</reference>
<sequence>MFRIGVMPADQAALLKAQLAGVAGVVEAVVLAEEGVAMLKVSLKGWDEAGARSLLDTASA</sequence>